<comment type="caution">
    <text evidence="1">The sequence shown here is derived from an EMBL/GenBank/DDBJ whole genome shotgun (WGS) entry which is preliminary data.</text>
</comment>
<dbReference type="InterPro" id="IPR052931">
    <property type="entry name" value="Prophage_regulatory_activator"/>
</dbReference>
<evidence type="ECO:0000313" key="2">
    <source>
        <dbReference type="Proteomes" id="UP001197028"/>
    </source>
</evidence>
<dbReference type="Pfam" id="PF05930">
    <property type="entry name" value="Phage_AlpA"/>
    <property type="match status" value="1"/>
</dbReference>
<dbReference type="PANTHER" id="PTHR36154:SF1">
    <property type="entry name" value="DNA-BINDING TRANSCRIPTIONAL ACTIVATOR ALPA"/>
    <property type="match status" value="1"/>
</dbReference>
<organism evidence="1 2">
    <name type="scientific">Acidithiobacillus concretivorus</name>
    <dbReference type="NCBI Taxonomy" id="3063952"/>
    <lineage>
        <taxon>Bacteria</taxon>
        <taxon>Pseudomonadati</taxon>
        <taxon>Pseudomonadota</taxon>
        <taxon>Acidithiobacillia</taxon>
        <taxon>Acidithiobacillales</taxon>
        <taxon>Acidithiobacillaceae</taxon>
        <taxon>Acidithiobacillus</taxon>
    </lineage>
</organism>
<dbReference type="InterPro" id="IPR010260">
    <property type="entry name" value="AlpA"/>
</dbReference>
<dbReference type="Gene3D" id="1.10.238.160">
    <property type="match status" value="1"/>
</dbReference>
<dbReference type="PANTHER" id="PTHR36154">
    <property type="entry name" value="DNA-BINDING TRANSCRIPTIONAL ACTIVATOR ALPA"/>
    <property type="match status" value="1"/>
</dbReference>
<proteinExistence type="predicted"/>
<accession>A0ABS5ZMC1</accession>
<sequence>MVTVVTKQQPHRLLRFNEVKYRTGLCRTSIYNRIANGEFPSPRKLGRISVWLEAEIDQWVLDIAQTQKGGNL</sequence>
<gene>
    <name evidence="1" type="ORF">HJG40_02510</name>
</gene>
<keyword evidence="2" id="KW-1185">Reference proteome</keyword>
<dbReference type="RefSeq" id="WP_215862739.1">
    <property type="nucleotide sequence ID" value="NZ_JABELD010000017.1"/>
</dbReference>
<name>A0ABS5ZMC1_9PROT</name>
<evidence type="ECO:0000313" key="1">
    <source>
        <dbReference type="EMBL" id="MBU2737697.1"/>
    </source>
</evidence>
<dbReference type="Proteomes" id="UP001197028">
    <property type="component" value="Unassembled WGS sequence"/>
</dbReference>
<dbReference type="EMBL" id="JABELD010000017">
    <property type="protein sequence ID" value="MBU2737697.1"/>
    <property type="molecule type" value="Genomic_DNA"/>
</dbReference>
<protein>
    <submittedName>
        <fullName evidence="1">AlpA family phage regulatory protein</fullName>
    </submittedName>
</protein>
<reference evidence="1 2" key="1">
    <citation type="journal article" date="2021" name="ISME J.">
        <title>Genomic evolution of the class Acidithiobacillia: deep-branching Proteobacteria living in extreme acidic conditions.</title>
        <authorList>
            <person name="Moya-Beltran A."/>
            <person name="Beard S."/>
            <person name="Rojas-Villalobos C."/>
            <person name="Issotta F."/>
            <person name="Gallardo Y."/>
            <person name="Ulloa R."/>
            <person name="Giaveno A."/>
            <person name="Degli Esposti M."/>
            <person name="Johnson D.B."/>
            <person name="Quatrini R."/>
        </authorList>
    </citation>
    <scope>NUCLEOTIDE SEQUENCE [LARGE SCALE GENOMIC DNA]</scope>
    <source>
        <strain evidence="1 2">ATCC 19703</strain>
    </source>
</reference>